<evidence type="ECO:0000256" key="1">
    <source>
        <dbReference type="SAM" id="Phobius"/>
    </source>
</evidence>
<accession>A0A8S0V3G2</accession>
<proteinExistence type="predicted"/>
<dbReference type="PANTHER" id="PTHR33972">
    <property type="entry name" value="EXPRESSED PROTEIN"/>
    <property type="match status" value="1"/>
</dbReference>
<dbReference type="Proteomes" id="UP000594638">
    <property type="component" value="Unassembled WGS sequence"/>
</dbReference>
<evidence type="ECO:0000313" key="3">
    <source>
        <dbReference type="Proteomes" id="UP000594638"/>
    </source>
</evidence>
<name>A0A8S0V3G2_OLEEU</name>
<organism evidence="2 3">
    <name type="scientific">Olea europaea subsp. europaea</name>
    <dbReference type="NCBI Taxonomy" id="158383"/>
    <lineage>
        <taxon>Eukaryota</taxon>
        <taxon>Viridiplantae</taxon>
        <taxon>Streptophyta</taxon>
        <taxon>Embryophyta</taxon>
        <taxon>Tracheophyta</taxon>
        <taxon>Spermatophyta</taxon>
        <taxon>Magnoliopsida</taxon>
        <taxon>eudicotyledons</taxon>
        <taxon>Gunneridae</taxon>
        <taxon>Pentapetalae</taxon>
        <taxon>asterids</taxon>
        <taxon>lamiids</taxon>
        <taxon>Lamiales</taxon>
        <taxon>Oleaceae</taxon>
        <taxon>Oleeae</taxon>
        <taxon>Olea</taxon>
    </lineage>
</organism>
<protein>
    <submittedName>
        <fullName evidence="2">Uncharacterized protein</fullName>
    </submittedName>
</protein>
<keyword evidence="1" id="KW-0812">Transmembrane</keyword>
<feature type="transmembrane region" description="Helical" evidence="1">
    <location>
        <begin position="164"/>
        <end position="188"/>
    </location>
</feature>
<dbReference type="PANTHER" id="PTHR33972:SF2">
    <property type="entry name" value="OS04G0606700 PROTEIN"/>
    <property type="match status" value="1"/>
</dbReference>
<dbReference type="Gramene" id="OE9A090158T3">
    <property type="protein sequence ID" value="OE9A090158C3"/>
    <property type="gene ID" value="OE9A090158"/>
</dbReference>
<keyword evidence="1" id="KW-0472">Membrane</keyword>
<keyword evidence="3" id="KW-1185">Reference proteome</keyword>
<dbReference type="AlphaFoldDB" id="A0A8S0V3G2"/>
<gene>
    <name evidence="2" type="ORF">OLEA9_A090158</name>
</gene>
<dbReference type="OrthoDB" id="1095098at2759"/>
<sequence length="189" mass="21241">MARLFSQTLISAAAVPFFPTLSSHLSATGKPKLIHRHLFSLADSNSYIELSQAEAEAEAEAEARVVKKIEDAIHTIIIKRSRPDWLPFVPGASYWVPQRRHSYGVAEIVHQLSNPLTEEQLNSLITFQGWPSSAFYLSHDPLLHVHQITEDEVFHKMVSLANMYIMNLVAAVEIVILVLQLLASDLLYI</sequence>
<comment type="caution">
    <text evidence="2">The sequence shown here is derived from an EMBL/GenBank/DDBJ whole genome shotgun (WGS) entry which is preliminary data.</text>
</comment>
<evidence type="ECO:0000313" key="2">
    <source>
        <dbReference type="EMBL" id="CAA3024092.1"/>
    </source>
</evidence>
<dbReference type="EMBL" id="CACTIH010009101">
    <property type="protein sequence ID" value="CAA3024092.1"/>
    <property type="molecule type" value="Genomic_DNA"/>
</dbReference>
<keyword evidence="1" id="KW-1133">Transmembrane helix</keyword>
<reference evidence="2 3" key="1">
    <citation type="submission" date="2019-12" db="EMBL/GenBank/DDBJ databases">
        <authorList>
            <person name="Alioto T."/>
            <person name="Alioto T."/>
            <person name="Gomez Garrido J."/>
        </authorList>
    </citation>
    <scope>NUCLEOTIDE SEQUENCE [LARGE SCALE GENOMIC DNA]</scope>
</reference>